<evidence type="ECO:0000256" key="4">
    <source>
        <dbReference type="ARBA" id="ARBA00022946"/>
    </source>
</evidence>
<keyword evidence="5" id="KW-0446">Lipid-binding</keyword>
<dbReference type="InterPro" id="IPR013718">
    <property type="entry name" value="COQ9_C"/>
</dbReference>
<evidence type="ECO:0000313" key="9">
    <source>
        <dbReference type="Proteomes" id="UP000295783"/>
    </source>
</evidence>
<gene>
    <name evidence="8" type="ORF">A8950_1748</name>
</gene>
<organism evidence="8 9">
    <name type="scientific">Dongia mobilis</name>
    <dbReference type="NCBI Taxonomy" id="578943"/>
    <lineage>
        <taxon>Bacteria</taxon>
        <taxon>Pseudomonadati</taxon>
        <taxon>Pseudomonadota</taxon>
        <taxon>Alphaproteobacteria</taxon>
        <taxon>Rhodospirillales</taxon>
        <taxon>Dongiaceae</taxon>
        <taxon>Dongia</taxon>
    </lineage>
</organism>
<proteinExistence type="inferred from homology"/>
<sequence>MLGEIMSYDRDDDRERLAAAILPHVPFDGWSETAMKAGAADLGLDLARAVNAFPGGMAEVLAFAHRQADRRMEAALADEATRTHRRLHERIAHAIRLRLSLVEGEREAIRAGLSFLLLPENATLGPKLLYGTVDSIWHAVGDRSTDFSFYSKRAILAAVYSATLLHWLGDKSAGHAATWAFLDRRLAEVMKIPAAKQRIKGLFGRLPNPLALLQRDAVPGRPALRRRRMARR</sequence>
<reference evidence="8 9" key="1">
    <citation type="submission" date="2019-03" db="EMBL/GenBank/DDBJ databases">
        <title>Genomic Encyclopedia of Type Strains, Phase III (KMG-III): the genomes of soil and plant-associated and newly described type strains.</title>
        <authorList>
            <person name="Whitman W."/>
        </authorList>
    </citation>
    <scope>NUCLEOTIDE SEQUENCE [LARGE SCALE GENOMIC DNA]</scope>
    <source>
        <strain evidence="8 9">CGMCC 1.7660</strain>
    </source>
</reference>
<dbReference type="Proteomes" id="UP000295783">
    <property type="component" value="Unassembled WGS sequence"/>
</dbReference>
<keyword evidence="4" id="KW-0809">Transit peptide</keyword>
<evidence type="ECO:0000256" key="3">
    <source>
        <dbReference type="ARBA" id="ARBA00022688"/>
    </source>
</evidence>
<dbReference type="GO" id="GO:0006744">
    <property type="term" value="P:ubiquinone biosynthetic process"/>
    <property type="evidence" value="ECO:0007669"/>
    <property type="project" value="UniProtKB-KW"/>
</dbReference>
<accession>A0A4R6WQB2</accession>
<evidence type="ECO:0000313" key="8">
    <source>
        <dbReference type="EMBL" id="TDQ83461.1"/>
    </source>
</evidence>
<evidence type="ECO:0000256" key="2">
    <source>
        <dbReference type="ARBA" id="ARBA00010766"/>
    </source>
</evidence>
<comment type="caution">
    <text evidence="8">The sequence shown here is derived from an EMBL/GenBank/DDBJ whole genome shotgun (WGS) entry which is preliminary data.</text>
</comment>
<feature type="domain" description="COQ9 C-terminal" evidence="7">
    <location>
        <begin position="125"/>
        <end position="192"/>
    </location>
</feature>
<keyword evidence="8" id="KW-0830">Ubiquinone</keyword>
<dbReference type="PANTHER" id="PTHR21427:SF19">
    <property type="entry name" value="UBIQUINONE BIOSYNTHESIS PROTEIN COQ9, MITOCHONDRIAL"/>
    <property type="match status" value="1"/>
</dbReference>
<keyword evidence="9" id="KW-1185">Reference proteome</keyword>
<dbReference type="Pfam" id="PF08511">
    <property type="entry name" value="COQ9"/>
    <property type="match status" value="1"/>
</dbReference>
<evidence type="ECO:0000256" key="5">
    <source>
        <dbReference type="ARBA" id="ARBA00023121"/>
    </source>
</evidence>
<dbReference type="GO" id="GO:0008289">
    <property type="term" value="F:lipid binding"/>
    <property type="evidence" value="ECO:0007669"/>
    <property type="project" value="UniProtKB-KW"/>
</dbReference>
<evidence type="ECO:0000259" key="7">
    <source>
        <dbReference type="Pfam" id="PF08511"/>
    </source>
</evidence>
<comment type="function">
    <text evidence="6">Membrane-associated protein that warps the membrane surface to access and bind aromatic isoprenes with high specificity, including ubiquinone (CoQ) isoprene intermediates and presents them directly to COQ7, therefore facilitating the COQ7-mediated hydroxylase step. Participates in the biosynthesis of coenzyme Q, also named ubiquinone, an essential lipid-soluble electron transporter for aerobic cellular respiration.</text>
</comment>
<dbReference type="EMBL" id="SNYW01000007">
    <property type="protein sequence ID" value="TDQ83461.1"/>
    <property type="molecule type" value="Genomic_DNA"/>
</dbReference>
<dbReference type="InterPro" id="IPR012762">
    <property type="entry name" value="Ubiq_biosynth_COQ9"/>
</dbReference>
<keyword evidence="3" id="KW-0831">Ubiquinone biosynthesis</keyword>
<dbReference type="PANTHER" id="PTHR21427">
    <property type="entry name" value="UBIQUINONE BIOSYNTHESIS PROTEIN COQ9, MITOCHONDRIAL"/>
    <property type="match status" value="1"/>
</dbReference>
<comment type="similarity">
    <text evidence="2">Belongs to the COQ9 family.</text>
</comment>
<dbReference type="NCBIfam" id="TIGR02396">
    <property type="entry name" value="diverge_rpsU"/>
    <property type="match status" value="1"/>
</dbReference>
<evidence type="ECO:0000256" key="6">
    <source>
        <dbReference type="ARBA" id="ARBA00058104"/>
    </source>
</evidence>
<evidence type="ECO:0000256" key="1">
    <source>
        <dbReference type="ARBA" id="ARBA00004749"/>
    </source>
</evidence>
<name>A0A4R6WQB2_9PROT</name>
<dbReference type="AlphaFoldDB" id="A0A4R6WQB2"/>
<protein>
    <submittedName>
        <fullName evidence="8">Ubiquinone biosynthesis protein COQ9</fullName>
    </submittedName>
</protein>
<comment type="pathway">
    <text evidence="1">Cofactor biosynthesis; ubiquinone biosynthesis.</text>
</comment>
<dbReference type="Gene3D" id="1.10.357.10">
    <property type="entry name" value="Tetracycline Repressor, domain 2"/>
    <property type="match status" value="1"/>
</dbReference>